<dbReference type="Proteomes" id="UP001178461">
    <property type="component" value="Chromosome 6"/>
</dbReference>
<organism evidence="1 2">
    <name type="scientific">Podarcis lilfordi</name>
    <name type="common">Lilford's wall lizard</name>
    <dbReference type="NCBI Taxonomy" id="74358"/>
    <lineage>
        <taxon>Eukaryota</taxon>
        <taxon>Metazoa</taxon>
        <taxon>Chordata</taxon>
        <taxon>Craniata</taxon>
        <taxon>Vertebrata</taxon>
        <taxon>Euteleostomi</taxon>
        <taxon>Lepidosauria</taxon>
        <taxon>Squamata</taxon>
        <taxon>Bifurcata</taxon>
        <taxon>Unidentata</taxon>
        <taxon>Episquamata</taxon>
        <taxon>Laterata</taxon>
        <taxon>Lacertibaenia</taxon>
        <taxon>Lacertidae</taxon>
        <taxon>Podarcis</taxon>
    </lineage>
</organism>
<name>A0AA35PAW3_9SAUR</name>
<evidence type="ECO:0000313" key="1">
    <source>
        <dbReference type="EMBL" id="CAI5778553.1"/>
    </source>
</evidence>
<sequence length="252" mass="28194">MPGTEVASFRVRLRNKSQGFPETDDSLEDIFSPLHGVQLDDPLGSLPNLHFYDSIIPRKNNSGTSAVPEITTKWLPLYIFFSQMEVVLAQQMASSPRWRARSLSCACRWVRSREAKIAGWSGTKQSFVDEQRRQQLDRRKGFGRRSLSRCSQTTTREAALCQNSLLRNYYCSSSSTEGLCKNFLYRMNITPSGLFPDSAGSWLPAINRGGWVFSPPSPPFDLTLPSAALLDQTAFQTEEESQSLAQSPGPES</sequence>
<dbReference type="AlphaFoldDB" id="A0AA35PAW3"/>
<reference evidence="1" key="1">
    <citation type="submission" date="2022-12" db="EMBL/GenBank/DDBJ databases">
        <authorList>
            <person name="Alioto T."/>
            <person name="Alioto T."/>
            <person name="Gomez Garrido J."/>
        </authorList>
    </citation>
    <scope>NUCLEOTIDE SEQUENCE</scope>
</reference>
<keyword evidence="2" id="KW-1185">Reference proteome</keyword>
<evidence type="ECO:0000313" key="2">
    <source>
        <dbReference type="Proteomes" id="UP001178461"/>
    </source>
</evidence>
<proteinExistence type="predicted"/>
<protein>
    <submittedName>
        <fullName evidence="1">Uncharacterized protein</fullName>
    </submittedName>
</protein>
<dbReference type="EMBL" id="OX395131">
    <property type="protein sequence ID" value="CAI5778553.1"/>
    <property type="molecule type" value="Genomic_DNA"/>
</dbReference>
<gene>
    <name evidence="1" type="ORF">PODLI_1B000372</name>
</gene>
<accession>A0AA35PAW3</accession>